<dbReference type="SUPFAM" id="SSF53474">
    <property type="entry name" value="alpha/beta-Hydrolases"/>
    <property type="match status" value="1"/>
</dbReference>
<dbReference type="AlphaFoldDB" id="A0A1S7S2Q3"/>
<dbReference type="InterPro" id="IPR005674">
    <property type="entry name" value="CocE/Ser_esterase"/>
</dbReference>
<evidence type="ECO:0000313" key="4">
    <source>
        <dbReference type="Proteomes" id="UP000191987"/>
    </source>
</evidence>
<dbReference type="Gene3D" id="1.10.3020.20">
    <property type="match status" value="1"/>
</dbReference>
<gene>
    <name evidence="3" type="ORF">AGR7C_pAt0085</name>
</gene>
<dbReference type="SMART" id="SM00939">
    <property type="entry name" value="PepX_C"/>
    <property type="match status" value="1"/>
</dbReference>
<dbReference type="Proteomes" id="UP000191987">
    <property type="component" value="Unassembled WGS sequence"/>
</dbReference>
<keyword evidence="1" id="KW-0378">Hydrolase</keyword>
<dbReference type="Pfam" id="PF02129">
    <property type="entry name" value="Peptidase_S15"/>
    <property type="match status" value="1"/>
</dbReference>
<feature type="domain" description="Xaa-Pro dipeptidyl-peptidase C-terminal" evidence="2">
    <location>
        <begin position="318"/>
        <end position="547"/>
    </location>
</feature>
<proteinExistence type="predicted"/>
<dbReference type="PANTHER" id="PTHR43056:SF10">
    <property type="entry name" value="COCE_NOND FAMILY, PUTATIVE (AFU_ORTHOLOGUE AFUA_7G00600)-RELATED"/>
    <property type="match status" value="1"/>
</dbReference>
<organism evidence="3 4">
    <name type="scientific">Agrobacterium deltaense Zutra 3/1</name>
    <dbReference type="NCBI Taxonomy" id="1183427"/>
    <lineage>
        <taxon>Bacteria</taxon>
        <taxon>Pseudomonadati</taxon>
        <taxon>Pseudomonadota</taxon>
        <taxon>Alphaproteobacteria</taxon>
        <taxon>Hyphomicrobiales</taxon>
        <taxon>Rhizobiaceae</taxon>
        <taxon>Rhizobium/Agrobacterium group</taxon>
        <taxon>Agrobacterium</taxon>
    </lineage>
</organism>
<dbReference type="InterPro" id="IPR013736">
    <property type="entry name" value="Xaa-Pro_dipept_C"/>
</dbReference>
<dbReference type="GO" id="GO:0008239">
    <property type="term" value="F:dipeptidyl-peptidase activity"/>
    <property type="evidence" value="ECO:0007669"/>
    <property type="project" value="InterPro"/>
</dbReference>
<dbReference type="Gene3D" id="2.60.120.260">
    <property type="entry name" value="Galactose-binding domain-like"/>
    <property type="match status" value="1"/>
</dbReference>
<dbReference type="InterPro" id="IPR029058">
    <property type="entry name" value="AB_hydrolase_fold"/>
</dbReference>
<evidence type="ECO:0000313" key="3">
    <source>
        <dbReference type="EMBL" id="CUX61589.1"/>
    </source>
</evidence>
<sequence>MMPSEKKPSIEIDRDIAVPMRDGTVLIANLFRPTSDDRHPVIVTCTPYGKDVHVREAFPAVWGTVEQRYPEILEASSGAHMIWECPDPEAWVARGYAMLQIDARGYGKSAGYMQPNSPQEAEDGFDAIEWAVAQDWSNGSAGVLGLGYITCTNWRIAAKRPKGLKAAVFCQGTHDFYRDRIRNDGLYSNGFNTLWWDRHGLPNQNGNHDTPFTDMYTGAVANGPIALSAEELKANRVDYLEDLLAHQLLDSWFRERIADLSQIEIPSLVIANWGGLGLQLRGTINGWTGLAAEQKWLKVESGSYFFTFFTPERVAYLAKFFDFHLKDIENDWPHEPRVEVAIRSVDDKVAEIIEGVDWPLPKVYWERRYIDFSARALVTQTRDAATTAEYVPGEGEIALITEPLADDMVLAGPLSAKLWLSCETEDTDLFLTLRVIAPDGRDVSFFAATDPCAAPTQGWLRASQRKLDSQRSSEYQPLHSHDERQPLAPGEIYEVEVSIWPASLKIPAGYRIALVIGGTDFTWPPETGKQAATVRMVHDDPRDRPSSIFKGKVTLHAGGQWPAYIALPIIP</sequence>
<evidence type="ECO:0000256" key="1">
    <source>
        <dbReference type="ARBA" id="ARBA00022801"/>
    </source>
</evidence>
<name>A0A1S7S2Q3_9HYPH</name>
<dbReference type="Pfam" id="PF08530">
    <property type="entry name" value="PepX_C"/>
    <property type="match status" value="1"/>
</dbReference>
<dbReference type="InterPro" id="IPR008979">
    <property type="entry name" value="Galactose-bd-like_sf"/>
</dbReference>
<dbReference type="Gene3D" id="3.40.50.1820">
    <property type="entry name" value="alpha/beta hydrolase"/>
    <property type="match status" value="1"/>
</dbReference>
<dbReference type="InterPro" id="IPR050585">
    <property type="entry name" value="Xaa-Pro_dipeptidyl-ppase/CocE"/>
</dbReference>
<dbReference type="PANTHER" id="PTHR43056">
    <property type="entry name" value="PEPTIDASE S9 PROLYL OLIGOPEPTIDASE"/>
    <property type="match status" value="1"/>
</dbReference>
<evidence type="ECO:0000259" key="2">
    <source>
        <dbReference type="SMART" id="SM00939"/>
    </source>
</evidence>
<dbReference type="SUPFAM" id="SSF49785">
    <property type="entry name" value="Galactose-binding domain-like"/>
    <property type="match status" value="1"/>
</dbReference>
<reference evidence="3 4" key="1">
    <citation type="submission" date="2016-01" db="EMBL/GenBank/DDBJ databases">
        <authorList>
            <person name="Oliw E.H."/>
        </authorList>
    </citation>
    <scope>NUCLEOTIDE SEQUENCE [LARGE SCALE GENOMIC DNA]</scope>
    <source>
        <strain evidence="3 4">Zutra 3-1</strain>
    </source>
</reference>
<dbReference type="RefSeq" id="WP_080821171.1">
    <property type="nucleotide sequence ID" value="NZ_LT009750.1"/>
</dbReference>
<accession>A0A1S7S2Q3</accession>
<dbReference type="EMBL" id="FBWG01000049">
    <property type="protein sequence ID" value="CUX61589.1"/>
    <property type="molecule type" value="Genomic_DNA"/>
</dbReference>
<protein>
    <submittedName>
        <fullName evidence="3">Putative Peptidase S15</fullName>
    </submittedName>
</protein>
<dbReference type="InterPro" id="IPR000383">
    <property type="entry name" value="Xaa-Pro-like_dom"/>
</dbReference>
<dbReference type="NCBIfam" id="TIGR00976">
    <property type="entry name" value="CocE_NonD"/>
    <property type="match status" value="1"/>
</dbReference>